<proteinExistence type="predicted"/>
<comment type="caution">
    <text evidence="1">The sequence shown here is derived from an EMBL/GenBank/DDBJ whole genome shotgun (WGS) entry which is preliminary data.</text>
</comment>
<reference evidence="1 2" key="2">
    <citation type="journal article" date="2022" name="Mol. Biol. Evol.">
        <title>Comparative Genomics Reveals Insights into the Divergent Evolution of Astigmatic Mites and Household Pest Adaptations.</title>
        <authorList>
            <person name="Xiong Q."/>
            <person name="Wan A.T."/>
            <person name="Liu X."/>
            <person name="Fung C.S."/>
            <person name="Xiao X."/>
            <person name="Malainual N."/>
            <person name="Hou J."/>
            <person name="Wang L."/>
            <person name="Wang M."/>
            <person name="Yang K.Y."/>
            <person name="Cui Y."/>
            <person name="Leung E.L."/>
            <person name="Nong W."/>
            <person name="Shin S.K."/>
            <person name="Au S.W."/>
            <person name="Jeong K.Y."/>
            <person name="Chew F.T."/>
            <person name="Hui J.H."/>
            <person name="Leung T.F."/>
            <person name="Tungtrongchitr A."/>
            <person name="Zhong N."/>
            <person name="Liu Z."/>
            <person name="Tsui S.K."/>
        </authorList>
    </citation>
    <scope>NUCLEOTIDE SEQUENCE [LARGE SCALE GENOMIC DNA]</scope>
    <source>
        <strain evidence="1">Derp</strain>
    </source>
</reference>
<keyword evidence="2" id="KW-1185">Reference proteome</keyword>
<gene>
    <name evidence="1" type="ORF">DERP_003794</name>
</gene>
<name>A0ABQ8JM82_DERPT</name>
<organism evidence="1 2">
    <name type="scientific">Dermatophagoides pteronyssinus</name>
    <name type="common">European house dust mite</name>
    <dbReference type="NCBI Taxonomy" id="6956"/>
    <lineage>
        <taxon>Eukaryota</taxon>
        <taxon>Metazoa</taxon>
        <taxon>Ecdysozoa</taxon>
        <taxon>Arthropoda</taxon>
        <taxon>Chelicerata</taxon>
        <taxon>Arachnida</taxon>
        <taxon>Acari</taxon>
        <taxon>Acariformes</taxon>
        <taxon>Sarcoptiformes</taxon>
        <taxon>Astigmata</taxon>
        <taxon>Psoroptidia</taxon>
        <taxon>Analgoidea</taxon>
        <taxon>Pyroglyphidae</taxon>
        <taxon>Dermatophagoidinae</taxon>
        <taxon>Dermatophagoides</taxon>
    </lineage>
</organism>
<evidence type="ECO:0000313" key="1">
    <source>
        <dbReference type="EMBL" id="KAH9423513.1"/>
    </source>
</evidence>
<sequence length="280" mass="33142">MMMPRITFPFRIHRSRSYTLNECEGNSCKHQQNILRIGGEYHPVFEILGHGSVSNKELLYIRIAKQGLIISHKPSVNLSSLAGSLDRPIIRSNNNNNDGNRFSKTIHSHHLYLQRRNTLRGHCHRTRSDRCRLIKWDQIQSIQILKPKSVIFKLNHQNVSRDNDDKQQSLDNCSQYLFCSHRNENISFSSLLKDYSVNQPQQHEQIRFEFLIKQDLESLIAFGIHYQLLQPDGHYQIPFDDDINNNNNNYNDDSNKENTKVFQRLCRWFNRHWTLFRPLS</sequence>
<evidence type="ECO:0000313" key="2">
    <source>
        <dbReference type="Proteomes" id="UP000887458"/>
    </source>
</evidence>
<accession>A0ABQ8JM82</accession>
<dbReference type="EMBL" id="NJHN03000032">
    <property type="protein sequence ID" value="KAH9423513.1"/>
    <property type="molecule type" value="Genomic_DNA"/>
</dbReference>
<dbReference type="Proteomes" id="UP000887458">
    <property type="component" value="Unassembled WGS sequence"/>
</dbReference>
<protein>
    <submittedName>
        <fullName evidence="1">Uncharacterized protein</fullName>
    </submittedName>
</protein>
<reference evidence="1 2" key="1">
    <citation type="journal article" date="2018" name="J. Allergy Clin. Immunol.">
        <title>High-quality assembly of Dermatophagoides pteronyssinus genome and transcriptome reveals a wide range of novel allergens.</title>
        <authorList>
            <person name="Liu X.Y."/>
            <person name="Yang K.Y."/>
            <person name="Wang M.Q."/>
            <person name="Kwok J.S."/>
            <person name="Zeng X."/>
            <person name="Yang Z."/>
            <person name="Xiao X.J."/>
            <person name="Lau C.P."/>
            <person name="Li Y."/>
            <person name="Huang Z.M."/>
            <person name="Ba J.G."/>
            <person name="Yim A.K."/>
            <person name="Ouyang C.Y."/>
            <person name="Ngai S.M."/>
            <person name="Chan T.F."/>
            <person name="Leung E.L."/>
            <person name="Liu L."/>
            <person name="Liu Z.G."/>
            <person name="Tsui S.K."/>
        </authorList>
    </citation>
    <scope>NUCLEOTIDE SEQUENCE [LARGE SCALE GENOMIC DNA]</scope>
    <source>
        <strain evidence="1">Derp</strain>
    </source>
</reference>